<dbReference type="Gene3D" id="1.10.3550.10">
    <property type="entry name" value="eoxyguanosinetriphosphate triphosphohydrolase domain-like"/>
    <property type="match status" value="1"/>
</dbReference>
<dbReference type="InterPro" id="IPR023293">
    <property type="entry name" value="dGTP_triP_hydro_central_sf"/>
</dbReference>
<protein>
    <submittedName>
        <fullName evidence="3">Deoxyguanosinetriphosphate triphosphohydrolase</fullName>
    </submittedName>
</protein>
<dbReference type="Proteomes" id="UP000031521">
    <property type="component" value="Chromosome"/>
</dbReference>
<reference evidence="3 4" key="1">
    <citation type="journal article" date="2014" name="Int. J. Syst. Evol. Microbiol.">
        <title>Celeribacter indicus sp. nov., a polycyclic aromatic hydrocarbon-degrading bacterium from deep-sea sediment and reclassification of Huaishuia halophila as Celeribacter halophilus comb. nov.</title>
        <authorList>
            <person name="Lai Q."/>
            <person name="Cao J."/>
            <person name="Yuan J."/>
            <person name="Li F."/>
            <person name="Shao Z."/>
        </authorList>
    </citation>
    <scope>NUCLEOTIDE SEQUENCE [LARGE SCALE GENOMIC DNA]</scope>
    <source>
        <strain evidence="3">P73</strain>
    </source>
</reference>
<accession>A0A0B5DZF8</accession>
<organism evidence="3 4">
    <name type="scientific">Celeribacter indicus</name>
    <dbReference type="NCBI Taxonomy" id="1208324"/>
    <lineage>
        <taxon>Bacteria</taxon>
        <taxon>Pseudomonadati</taxon>
        <taxon>Pseudomonadota</taxon>
        <taxon>Alphaproteobacteria</taxon>
        <taxon>Rhodobacterales</taxon>
        <taxon>Roseobacteraceae</taxon>
        <taxon>Celeribacter</taxon>
    </lineage>
</organism>
<dbReference type="Gene3D" id="1.10.3410.10">
    <property type="entry name" value="putative deoxyguanosinetriphosphate triphosphohydrolase like domain"/>
    <property type="match status" value="1"/>
</dbReference>
<dbReference type="InterPro" id="IPR006261">
    <property type="entry name" value="dGTPase"/>
</dbReference>
<dbReference type="SMART" id="SM00471">
    <property type="entry name" value="HDc"/>
    <property type="match status" value="1"/>
</dbReference>
<keyword evidence="1 3" id="KW-0378">Hydrolase</keyword>
<dbReference type="STRING" id="1208324.P73_0872"/>
<dbReference type="Pfam" id="PF13286">
    <property type="entry name" value="HD_assoc"/>
    <property type="match status" value="1"/>
</dbReference>
<evidence type="ECO:0000313" key="3">
    <source>
        <dbReference type="EMBL" id="AJE45587.1"/>
    </source>
</evidence>
<dbReference type="SUPFAM" id="SSF109604">
    <property type="entry name" value="HD-domain/PDEase-like"/>
    <property type="match status" value="1"/>
</dbReference>
<dbReference type="KEGG" id="cid:P73_0872"/>
<dbReference type="AlphaFoldDB" id="A0A0B5DZF8"/>
<proteinExistence type="predicted"/>
<keyword evidence="4" id="KW-1185">Reference proteome</keyword>
<evidence type="ECO:0000313" key="4">
    <source>
        <dbReference type="Proteomes" id="UP000031521"/>
    </source>
</evidence>
<gene>
    <name evidence="3" type="ORF">P73_0872</name>
</gene>
<evidence type="ECO:0000256" key="1">
    <source>
        <dbReference type="ARBA" id="ARBA00022801"/>
    </source>
</evidence>
<evidence type="ECO:0000259" key="2">
    <source>
        <dbReference type="SMART" id="SM00471"/>
    </source>
</evidence>
<dbReference type="HOGENOM" id="CLU_028163_2_0_5"/>
<name>A0A0B5DZF8_9RHOB</name>
<dbReference type="GO" id="GO:0016793">
    <property type="term" value="F:triphosphoric monoester hydrolase activity"/>
    <property type="evidence" value="ECO:0007669"/>
    <property type="project" value="InterPro"/>
</dbReference>
<sequence length="453" mass="49419">MRWDRLLDTTLLGEADRVAAPNRPMYAQDYDRIVFSAPFRRLANKTQVHPLSAHDHIHNRLIHSVETNSVGRSLGIEAGQWLEEEGHLEPGAKHVVSGVVQAACAAHDIGNPPFGHSGEAAIGAWFADRFAEGRGIFAGIAPADRAEFERFEGNAQGFRLITRLEMYRNDGGMRLSHATLGAFTKYPALAATAGAARDRARDAGTRPYKGLAKFGIFRAEMPLFEQVAARCGLLAVEDPSGRWWRRHPLVFLVEAADDICYNILDLEDAYVAGDLGADQVKSLLGALFGGTNRDVSAATGYEEITYYRARSISASIRAAVAAFIANYDSIMAGSFSASLVSRSEVAAAFAEIEATARSRIFNAPRKTQLEVTGRNILHRVLSGVLPVYEDLKAQGWDAARLSDYHRQLAAAAEVDLRDVGDDYSALHSLADYVSGMTDRYAVRIADMLSGRMG</sequence>
<feature type="domain" description="HD/PDEase" evidence="2">
    <location>
        <begin position="56"/>
        <end position="271"/>
    </location>
</feature>
<dbReference type="Gene3D" id="1.10.3210.10">
    <property type="entry name" value="Hypothetical protein af1432"/>
    <property type="match status" value="1"/>
</dbReference>
<dbReference type="InterPro" id="IPR003607">
    <property type="entry name" value="HD/PDEase_dom"/>
</dbReference>
<dbReference type="EMBL" id="CP004393">
    <property type="protein sequence ID" value="AJE45587.1"/>
    <property type="molecule type" value="Genomic_DNA"/>
</dbReference>
<dbReference type="InterPro" id="IPR027432">
    <property type="entry name" value="dGTP_triphosphohydrolase_C"/>
</dbReference>
<dbReference type="NCBIfam" id="TIGR01353">
    <property type="entry name" value="dGTP_triPase"/>
    <property type="match status" value="1"/>
</dbReference>
<dbReference type="InterPro" id="IPR026875">
    <property type="entry name" value="PHydrolase_assoc_dom"/>
</dbReference>
<dbReference type="OrthoDB" id="9803619at2"/>